<evidence type="ECO:0000313" key="2">
    <source>
        <dbReference type="Proteomes" id="UP000190787"/>
    </source>
</evidence>
<comment type="caution">
    <text evidence="1">The sequence shown here is derived from an EMBL/GenBank/DDBJ whole genome shotgun (WGS) entry which is preliminary data.</text>
</comment>
<dbReference type="Proteomes" id="UP000190787">
    <property type="component" value="Unassembled WGS sequence"/>
</dbReference>
<name>A0ABX3MUS5_9RHOB</name>
<dbReference type="EMBL" id="MPZV01000003">
    <property type="protein sequence ID" value="OOY23440.1"/>
    <property type="molecule type" value="Genomic_DNA"/>
</dbReference>
<sequence>MCNACASLALENVLVEEVAALLRSYCDDDDTSYSIPFLDLAVWLPERTGDRIAYRALRRAGFEPDTETEEEEIWHRSPSGEWKHHHEVNLENQDFDIQIGQAVSHVWGTPI</sequence>
<evidence type="ECO:0000313" key="1">
    <source>
        <dbReference type="EMBL" id="OOY23440.1"/>
    </source>
</evidence>
<organism evidence="1 2">
    <name type="scientific">Thioclava sediminum</name>
    <dbReference type="NCBI Taxonomy" id="1915319"/>
    <lineage>
        <taxon>Bacteria</taxon>
        <taxon>Pseudomonadati</taxon>
        <taxon>Pseudomonadota</taxon>
        <taxon>Alphaproteobacteria</taxon>
        <taxon>Rhodobacterales</taxon>
        <taxon>Paracoccaceae</taxon>
        <taxon>Thioclava</taxon>
    </lineage>
</organism>
<proteinExistence type="predicted"/>
<accession>A0ABX3MUS5</accession>
<dbReference type="RefSeq" id="WP_078605296.1">
    <property type="nucleotide sequence ID" value="NZ_MPZV01000003.1"/>
</dbReference>
<gene>
    <name evidence="1" type="ORF">BMI91_13180</name>
</gene>
<keyword evidence="2" id="KW-1185">Reference proteome</keyword>
<reference evidence="1 2" key="1">
    <citation type="submission" date="2016-11" db="EMBL/GenBank/DDBJ databases">
        <title>A multilocus sequence analysis scheme for characterization of bacteria in the genus Thioclava.</title>
        <authorList>
            <person name="Liu Y."/>
            <person name="Shao Z."/>
        </authorList>
    </citation>
    <scope>NUCLEOTIDE SEQUENCE [LARGE SCALE GENOMIC DNA]</scope>
    <source>
        <strain evidence="1 2">TAW-CT134</strain>
    </source>
</reference>
<protein>
    <submittedName>
        <fullName evidence="1">Uncharacterized protein</fullName>
    </submittedName>
</protein>